<feature type="non-terminal residue" evidence="2">
    <location>
        <position position="105"/>
    </location>
</feature>
<dbReference type="AlphaFoldDB" id="A0AA40KHE9"/>
<proteinExistence type="predicted"/>
<reference evidence="2" key="1">
    <citation type="submission" date="2021-10" db="EMBL/GenBank/DDBJ databases">
        <title>Melipona bicolor Genome sequencing and assembly.</title>
        <authorList>
            <person name="Araujo N.S."/>
            <person name="Arias M.C."/>
        </authorList>
    </citation>
    <scope>NUCLEOTIDE SEQUENCE</scope>
    <source>
        <strain evidence="2">USP_2M_L1-L4_2017</strain>
        <tissue evidence="2">Whole body</tissue>
    </source>
</reference>
<dbReference type="Proteomes" id="UP001177670">
    <property type="component" value="Unassembled WGS sequence"/>
</dbReference>
<evidence type="ECO:0000313" key="2">
    <source>
        <dbReference type="EMBL" id="KAK1120412.1"/>
    </source>
</evidence>
<evidence type="ECO:0000313" key="3">
    <source>
        <dbReference type="Proteomes" id="UP001177670"/>
    </source>
</evidence>
<keyword evidence="3" id="KW-1185">Reference proteome</keyword>
<protein>
    <submittedName>
        <fullName evidence="2">Uncharacterized protein</fullName>
    </submittedName>
</protein>
<accession>A0AA40KHE9</accession>
<comment type="caution">
    <text evidence="2">The sequence shown here is derived from an EMBL/GenBank/DDBJ whole genome shotgun (WGS) entry which is preliminary data.</text>
</comment>
<feature type="compositionally biased region" description="Polar residues" evidence="1">
    <location>
        <begin position="89"/>
        <end position="105"/>
    </location>
</feature>
<sequence>MGHKPNPQRVIPTMYEQAARVCTQVCALIRHTPIVSSSVSPFAFLARVSLPGSPRARHLPGLHAARPRHEKFRLPARPTPLPSFRGGRSLTNCRYTYRPTSQPAE</sequence>
<organism evidence="2 3">
    <name type="scientific">Melipona bicolor</name>
    <dbReference type="NCBI Taxonomy" id="60889"/>
    <lineage>
        <taxon>Eukaryota</taxon>
        <taxon>Metazoa</taxon>
        <taxon>Ecdysozoa</taxon>
        <taxon>Arthropoda</taxon>
        <taxon>Hexapoda</taxon>
        <taxon>Insecta</taxon>
        <taxon>Pterygota</taxon>
        <taxon>Neoptera</taxon>
        <taxon>Endopterygota</taxon>
        <taxon>Hymenoptera</taxon>
        <taxon>Apocrita</taxon>
        <taxon>Aculeata</taxon>
        <taxon>Apoidea</taxon>
        <taxon>Anthophila</taxon>
        <taxon>Apidae</taxon>
        <taxon>Melipona</taxon>
    </lineage>
</organism>
<evidence type="ECO:0000256" key="1">
    <source>
        <dbReference type="SAM" id="MobiDB-lite"/>
    </source>
</evidence>
<name>A0AA40KHE9_9HYME</name>
<feature type="region of interest" description="Disordered" evidence="1">
    <location>
        <begin position="57"/>
        <end position="105"/>
    </location>
</feature>
<gene>
    <name evidence="2" type="ORF">K0M31_012393</name>
</gene>
<feature type="compositionally biased region" description="Basic residues" evidence="1">
    <location>
        <begin position="57"/>
        <end position="71"/>
    </location>
</feature>
<dbReference type="EMBL" id="JAHYIQ010000031">
    <property type="protein sequence ID" value="KAK1120412.1"/>
    <property type="molecule type" value="Genomic_DNA"/>
</dbReference>